<dbReference type="RefSeq" id="XP_028535155.1">
    <property type="nucleotide sequence ID" value="XM_028679441.1"/>
</dbReference>
<dbReference type="EMBL" id="LN835309">
    <property type="protein sequence ID" value="CRH02635.1"/>
    <property type="molecule type" value="Genomic_DNA"/>
</dbReference>
<keyword evidence="1" id="KW-1133">Transmembrane helix</keyword>
<keyword evidence="3" id="KW-1185">Reference proteome</keyword>
<dbReference type="KEGG" id="prel:PRELSG_1436800"/>
<dbReference type="VEuPathDB" id="PlasmoDB:PRELSG_1436800"/>
<protein>
    <submittedName>
        <fullName evidence="2">Uncharacterized protein</fullName>
    </submittedName>
</protein>
<accession>A0A1J1HB52</accession>
<dbReference type="OMA" id="MTSGMTW"/>
<proteinExistence type="predicted"/>
<evidence type="ECO:0000313" key="2">
    <source>
        <dbReference type="EMBL" id="CRH02635.1"/>
    </source>
</evidence>
<dbReference type="GeneID" id="39738800"/>
<name>A0A1J1HB52_PLARL</name>
<dbReference type="AlphaFoldDB" id="A0A1J1HB52"/>
<dbReference type="OrthoDB" id="392050at2759"/>
<reference evidence="2 3" key="1">
    <citation type="submission" date="2015-04" db="EMBL/GenBank/DDBJ databases">
        <authorList>
            <consortium name="Pathogen Informatics"/>
        </authorList>
    </citation>
    <scope>NUCLEOTIDE SEQUENCE [LARGE SCALE GENOMIC DNA]</scope>
    <source>
        <strain evidence="2 3">SGS1</strain>
    </source>
</reference>
<keyword evidence="1" id="KW-0812">Transmembrane</keyword>
<feature type="transmembrane region" description="Helical" evidence="1">
    <location>
        <begin position="33"/>
        <end position="66"/>
    </location>
</feature>
<sequence>MALNVITPSEPKDPSLICKYKTKEEYSGELEGILILCFLAIFIGVIFKVIEVIFVVIFVLLSVYLTAKNGEMNIISVLPLILMILMTSGMTWIQQKAYYKRQGKNFET</sequence>
<evidence type="ECO:0000256" key="1">
    <source>
        <dbReference type="SAM" id="Phobius"/>
    </source>
</evidence>
<feature type="transmembrane region" description="Helical" evidence="1">
    <location>
        <begin position="72"/>
        <end position="93"/>
    </location>
</feature>
<keyword evidence="1" id="KW-0472">Membrane</keyword>
<gene>
    <name evidence="2" type="ORF">PRELSG_1436800</name>
</gene>
<dbReference type="Proteomes" id="UP000220158">
    <property type="component" value="Chromosome 14"/>
</dbReference>
<organism evidence="2 3">
    <name type="scientific">Plasmodium relictum</name>
    <dbReference type="NCBI Taxonomy" id="85471"/>
    <lineage>
        <taxon>Eukaryota</taxon>
        <taxon>Sar</taxon>
        <taxon>Alveolata</taxon>
        <taxon>Apicomplexa</taxon>
        <taxon>Aconoidasida</taxon>
        <taxon>Haemosporida</taxon>
        <taxon>Plasmodiidae</taxon>
        <taxon>Plasmodium</taxon>
        <taxon>Plasmodium (Haemamoeba)</taxon>
    </lineage>
</organism>
<evidence type="ECO:0000313" key="3">
    <source>
        <dbReference type="Proteomes" id="UP000220158"/>
    </source>
</evidence>